<evidence type="ECO:0000256" key="2">
    <source>
        <dbReference type="ARBA" id="ARBA00006257"/>
    </source>
</evidence>
<evidence type="ECO:0000256" key="3">
    <source>
        <dbReference type="ARBA" id="ARBA00021714"/>
    </source>
</evidence>
<name>A0A2S4RRN1_CITAM</name>
<dbReference type="AlphaFoldDB" id="A0A2S4RRN1"/>
<dbReference type="Pfam" id="PF00813">
    <property type="entry name" value="FliP"/>
    <property type="match status" value="1"/>
</dbReference>
<protein>
    <recommendedName>
        <fullName evidence="3 13">Flagellar biosynthetic protein FliP</fullName>
    </recommendedName>
</protein>
<evidence type="ECO:0000313" key="16">
    <source>
        <dbReference type="Proteomes" id="UP000237003"/>
    </source>
</evidence>
<dbReference type="PANTHER" id="PTHR30587">
    <property type="entry name" value="FLAGELLAR BIOSYNTHETIC PROTEIN FLIP"/>
    <property type="match status" value="1"/>
</dbReference>
<dbReference type="GO" id="GO:0009306">
    <property type="term" value="P:protein secretion"/>
    <property type="evidence" value="ECO:0007669"/>
    <property type="project" value="UniProtKB-UniRule"/>
</dbReference>
<dbReference type="PANTHER" id="PTHR30587:SF0">
    <property type="entry name" value="FLAGELLAR BIOSYNTHETIC PROTEIN FLIP"/>
    <property type="match status" value="1"/>
</dbReference>
<keyword evidence="15" id="KW-0969">Cilium</keyword>
<dbReference type="NCBIfam" id="NF009438">
    <property type="entry name" value="PRK12797.1"/>
    <property type="match status" value="1"/>
</dbReference>
<evidence type="ECO:0000256" key="7">
    <source>
        <dbReference type="ARBA" id="ARBA00022795"/>
    </source>
</evidence>
<keyword evidence="4 13" id="KW-0813">Transport</keyword>
<evidence type="ECO:0000256" key="13">
    <source>
        <dbReference type="RuleBase" id="RU362069"/>
    </source>
</evidence>
<evidence type="ECO:0000256" key="8">
    <source>
        <dbReference type="ARBA" id="ARBA00022927"/>
    </source>
</evidence>
<evidence type="ECO:0000256" key="11">
    <source>
        <dbReference type="ARBA" id="ARBA00023143"/>
    </source>
</evidence>
<proteinExistence type="inferred from homology"/>
<feature type="chain" id="PRO_5015659347" description="Flagellar biosynthetic protein FliP" evidence="14">
    <location>
        <begin position="25"/>
        <end position="252"/>
    </location>
</feature>
<dbReference type="Proteomes" id="UP000237003">
    <property type="component" value="Unassembled WGS sequence"/>
</dbReference>
<dbReference type="PRINTS" id="PR00951">
    <property type="entry name" value="FLGBIOSNFLIP"/>
</dbReference>
<dbReference type="NCBIfam" id="TIGR01103">
    <property type="entry name" value="fliP"/>
    <property type="match status" value="1"/>
</dbReference>
<reference evidence="15 16" key="1">
    <citation type="submission" date="2018-01" db="EMBL/GenBank/DDBJ databases">
        <title>Complete genome sequences of 14 Citrobacter spp. isolated from plant in Canada.</title>
        <authorList>
            <person name="Bhandare S.G."/>
            <person name="Colavecchio A."/>
            <person name="Jeukens J."/>
            <person name="Emond-Rheault J.-G."/>
            <person name="Freschi L."/>
            <person name="Hamel J."/>
            <person name="Kukavica-Ibrulj I."/>
            <person name="Levesque R."/>
            <person name="Goodridge L."/>
        </authorList>
    </citation>
    <scope>NUCLEOTIDE SEQUENCE [LARGE SCALE GENOMIC DNA]</scope>
    <source>
        <strain evidence="15 16">S1285</strain>
    </source>
</reference>
<dbReference type="GO" id="GO:0044781">
    <property type="term" value="P:bacterial-type flagellum organization"/>
    <property type="evidence" value="ECO:0007669"/>
    <property type="project" value="UniProtKB-UniRule"/>
</dbReference>
<evidence type="ECO:0000313" key="15">
    <source>
        <dbReference type="EMBL" id="POU61398.1"/>
    </source>
</evidence>
<dbReference type="PROSITE" id="PS01061">
    <property type="entry name" value="FLIP_2"/>
    <property type="match status" value="1"/>
</dbReference>
<dbReference type="PRINTS" id="PR01302">
    <property type="entry name" value="TYPE3IMPPROT"/>
</dbReference>
<evidence type="ECO:0000256" key="5">
    <source>
        <dbReference type="ARBA" id="ARBA00022475"/>
    </source>
</evidence>
<keyword evidence="15" id="KW-0966">Cell projection</keyword>
<organism evidence="15 16">
    <name type="scientific">Citrobacter amalonaticus</name>
    <dbReference type="NCBI Taxonomy" id="35703"/>
    <lineage>
        <taxon>Bacteria</taxon>
        <taxon>Pseudomonadati</taxon>
        <taxon>Pseudomonadota</taxon>
        <taxon>Gammaproteobacteria</taxon>
        <taxon>Enterobacterales</taxon>
        <taxon>Enterobacteriaceae</taxon>
        <taxon>Citrobacter</taxon>
    </lineage>
</organism>
<evidence type="ECO:0000256" key="4">
    <source>
        <dbReference type="ARBA" id="ARBA00022448"/>
    </source>
</evidence>
<keyword evidence="8 13" id="KW-0653">Protein transport</keyword>
<feature type="transmembrane region" description="Helical" evidence="13">
    <location>
        <begin position="91"/>
        <end position="110"/>
    </location>
</feature>
<gene>
    <name evidence="13 15" type="primary">fliP</name>
    <name evidence="15" type="ORF">C3430_24025</name>
</gene>
<dbReference type="PROSITE" id="PS01060">
    <property type="entry name" value="FLIP_1"/>
    <property type="match status" value="1"/>
</dbReference>
<comment type="function">
    <text evidence="1 13">Plays a role in the flagellum-specific transport system.</text>
</comment>
<keyword evidence="14" id="KW-0732">Signal</keyword>
<evidence type="ECO:0000256" key="1">
    <source>
        <dbReference type="ARBA" id="ARBA00003663"/>
    </source>
</evidence>
<keyword evidence="10 13" id="KW-0472">Membrane</keyword>
<accession>A0A2S4RRN1</accession>
<dbReference type="RefSeq" id="WP_103776889.1">
    <property type="nucleotide sequence ID" value="NZ_PQLX01000012.1"/>
</dbReference>
<dbReference type="OrthoDB" id="9805111at2"/>
<keyword evidence="15" id="KW-0282">Flagellum</keyword>
<dbReference type="GO" id="GO:0005886">
    <property type="term" value="C:plasma membrane"/>
    <property type="evidence" value="ECO:0007669"/>
    <property type="project" value="UniProtKB-SubCell"/>
</dbReference>
<dbReference type="InterPro" id="IPR005837">
    <property type="entry name" value="FliP"/>
</dbReference>
<keyword evidence="9 13" id="KW-1133">Transmembrane helix</keyword>
<sequence>MKLASTLTLALGISLLVLSPFACAQGGDITLLNVVTHGNNQEYSVKIQVLILMTLVGLLPTLLLMMTCFTRFIIVLSLLRQALGLQNTPPNRILIGIALCLTMLVMRPIWLNIYDRAVIPFENDRITLSDALSTAASPLKRFMLAQTNKKAMAQIMTIADAKGNAASQDLSILVPAYVLSELKTAFQIGFMIYIPFLVIDLIVASVLMAMGMMMLSPLIVSLPFKLMLFVLIDGWSLTVGTLTSSIRGLGLG</sequence>
<evidence type="ECO:0000256" key="14">
    <source>
        <dbReference type="SAM" id="SignalP"/>
    </source>
</evidence>
<dbReference type="EMBL" id="PQLX01000012">
    <property type="protein sequence ID" value="POU61398.1"/>
    <property type="molecule type" value="Genomic_DNA"/>
</dbReference>
<evidence type="ECO:0000256" key="6">
    <source>
        <dbReference type="ARBA" id="ARBA00022692"/>
    </source>
</evidence>
<evidence type="ECO:0000256" key="12">
    <source>
        <dbReference type="ARBA" id="ARBA00023225"/>
    </source>
</evidence>
<feature type="signal peptide" evidence="14">
    <location>
        <begin position="1"/>
        <end position="24"/>
    </location>
</feature>
<dbReference type="GO" id="GO:0009425">
    <property type="term" value="C:bacterial-type flagellum basal body"/>
    <property type="evidence" value="ECO:0007669"/>
    <property type="project" value="UniProtKB-SubCell"/>
</dbReference>
<evidence type="ECO:0000256" key="10">
    <source>
        <dbReference type="ARBA" id="ARBA00023136"/>
    </source>
</evidence>
<keyword evidence="12 13" id="KW-1006">Bacterial flagellum protein export</keyword>
<feature type="transmembrane region" description="Helical" evidence="13">
    <location>
        <begin position="50"/>
        <end position="79"/>
    </location>
</feature>
<keyword evidence="11" id="KW-0975">Bacterial flagellum</keyword>
<dbReference type="InterPro" id="IPR005838">
    <property type="entry name" value="T3SS_IM_P"/>
</dbReference>
<comment type="caution">
    <text evidence="13">Lacks conserved residue(s) required for the propagation of feature annotation.</text>
</comment>
<feature type="transmembrane region" description="Helical" evidence="13">
    <location>
        <begin position="190"/>
        <end position="214"/>
    </location>
</feature>
<comment type="caution">
    <text evidence="15">The sequence shown here is derived from an EMBL/GenBank/DDBJ whole genome shotgun (WGS) entry which is preliminary data.</text>
</comment>
<keyword evidence="6 13" id="KW-0812">Transmembrane</keyword>
<comment type="similarity">
    <text evidence="2 13">Belongs to the FliP/MopC/SpaP family.</text>
</comment>
<keyword evidence="7 13" id="KW-1005">Bacterial flagellum biogenesis</keyword>
<comment type="subcellular location">
    <subcellularLocation>
        <location evidence="13">Cell membrane</location>
        <topology evidence="13">Multi-pass membrane protein</topology>
    </subcellularLocation>
    <subcellularLocation>
        <location evidence="13">Bacterial flagellum basal body</location>
    </subcellularLocation>
</comment>
<keyword evidence="5 13" id="KW-1003">Cell membrane</keyword>
<evidence type="ECO:0000256" key="9">
    <source>
        <dbReference type="ARBA" id="ARBA00022989"/>
    </source>
</evidence>